<feature type="zinc finger region" description="C3H1-type" evidence="1">
    <location>
        <begin position="170"/>
        <end position="197"/>
    </location>
</feature>
<evidence type="ECO:0000256" key="2">
    <source>
        <dbReference type="SAM" id="MobiDB-lite"/>
    </source>
</evidence>
<keyword evidence="1" id="KW-0479">Metal-binding</keyword>
<organism evidence="4 5">
    <name type="scientific">Prorocentrum cordatum</name>
    <dbReference type="NCBI Taxonomy" id="2364126"/>
    <lineage>
        <taxon>Eukaryota</taxon>
        <taxon>Sar</taxon>
        <taxon>Alveolata</taxon>
        <taxon>Dinophyceae</taxon>
        <taxon>Prorocentrales</taxon>
        <taxon>Prorocentraceae</taxon>
        <taxon>Prorocentrum</taxon>
    </lineage>
</organism>
<keyword evidence="5" id="KW-1185">Reference proteome</keyword>
<keyword evidence="1" id="KW-0863">Zinc-finger</keyword>
<feature type="domain" description="C3H1-type" evidence="3">
    <location>
        <begin position="170"/>
        <end position="197"/>
    </location>
</feature>
<accession>A0ABN9VQL9</accession>
<dbReference type="EMBL" id="CAUYUJ010017549">
    <property type="protein sequence ID" value="CAK0875737.1"/>
    <property type="molecule type" value="Genomic_DNA"/>
</dbReference>
<keyword evidence="1" id="KW-0862">Zinc</keyword>
<evidence type="ECO:0000313" key="5">
    <source>
        <dbReference type="Proteomes" id="UP001189429"/>
    </source>
</evidence>
<reference evidence="4" key="1">
    <citation type="submission" date="2023-10" db="EMBL/GenBank/DDBJ databases">
        <authorList>
            <person name="Chen Y."/>
            <person name="Shah S."/>
            <person name="Dougan E. K."/>
            <person name="Thang M."/>
            <person name="Chan C."/>
        </authorList>
    </citation>
    <scope>NUCLEOTIDE SEQUENCE [LARGE SCALE GENOMIC DNA]</scope>
</reference>
<feature type="region of interest" description="Disordered" evidence="2">
    <location>
        <begin position="50"/>
        <end position="101"/>
    </location>
</feature>
<protein>
    <recommendedName>
        <fullName evidence="3">C3H1-type domain-containing protein</fullName>
    </recommendedName>
</protein>
<name>A0ABN9VQL9_9DINO</name>
<gene>
    <name evidence="4" type="ORF">PCOR1329_LOCUS60321</name>
</gene>
<evidence type="ECO:0000259" key="3">
    <source>
        <dbReference type="PROSITE" id="PS50103"/>
    </source>
</evidence>
<sequence length="327" mass="34611">MYSETMRALRRATNANVKHAVAHVDDQPEVRVTNRLVADVLLRAKVGSLPQADVASASQSSQSATGMVPRVDDGGDPEGDTVDQDGLADAIGGPGLADAEGTPAELRGQRRVDALAGVVENPVGPEVTPPAEDDLPRTLLVEGAPALPPGLADPYESACHNNAGSMGHPEMCVRPCLYFSQGQCTNGNECRFCHYQHPTRPVHLGRQHRKTLEGASVAQCFTISLPVLEQKLATLGLPTDTLWAHASQCAAQGGGGAAEAGGKVKARELRTLEKAFGALSLRSLLVVLQRKTGAQASREKALLDTVLKKLREVGYLVDIGEEVPRDD</sequence>
<evidence type="ECO:0000256" key="1">
    <source>
        <dbReference type="PROSITE-ProRule" id="PRU00723"/>
    </source>
</evidence>
<dbReference type="PROSITE" id="PS50103">
    <property type="entry name" value="ZF_C3H1"/>
    <property type="match status" value="1"/>
</dbReference>
<comment type="caution">
    <text evidence="4">The sequence shown here is derived from an EMBL/GenBank/DDBJ whole genome shotgun (WGS) entry which is preliminary data.</text>
</comment>
<proteinExistence type="predicted"/>
<dbReference type="Proteomes" id="UP001189429">
    <property type="component" value="Unassembled WGS sequence"/>
</dbReference>
<dbReference type="InterPro" id="IPR000571">
    <property type="entry name" value="Znf_CCCH"/>
</dbReference>
<feature type="compositionally biased region" description="Acidic residues" evidence="2">
    <location>
        <begin position="74"/>
        <end position="83"/>
    </location>
</feature>
<evidence type="ECO:0000313" key="4">
    <source>
        <dbReference type="EMBL" id="CAK0875737.1"/>
    </source>
</evidence>
<feature type="compositionally biased region" description="Low complexity" evidence="2">
    <location>
        <begin position="55"/>
        <end position="64"/>
    </location>
</feature>